<dbReference type="Proteomes" id="UP000887576">
    <property type="component" value="Unplaced"/>
</dbReference>
<accession>A0AC34RR43</accession>
<organism evidence="1 2">
    <name type="scientific">Panagrolaimus sp. JU765</name>
    <dbReference type="NCBI Taxonomy" id="591449"/>
    <lineage>
        <taxon>Eukaryota</taxon>
        <taxon>Metazoa</taxon>
        <taxon>Ecdysozoa</taxon>
        <taxon>Nematoda</taxon>
        <taxon>Chromadorea</taxon>
        <taxon>Rhabditida</taxon>
        <taxon>Tylenchina</taxon>
        <taxon>Panagrolaimomorpha</taxon>
        <taxon>Panagrolaimoidea</taxon>
        <taxon>Panagrolaimidae</taxon>
        <taxon>Panagrolaimus</taxon>
    </lineage>
</organism>
<protein>
    <submittedName>
        <fullName evidence="2">Uncharacterized protein</fullName>
    </submittedName>
</protein>
<proteinExistence type="predicted"/>
<name>A0AC34RR43_9BILA</name>
<dbReference type="WBParaSite" id="JU765_v2.g8786.t1">
    <property type="protein sequence ID" value="JU765_v2.g8786.t1"/>
    <property type="gene ID" value="JU765_v2.g8786"/>
</dbReference>
<sequence length="280" mass="31958">MIASSSTTTSSLLSNVEFNKLMMIPGISELAKEKDCFTEYIKDYEDDRYRATLRMLFSLMNRYHKLYKKDPSAIFVGNTTTTTLDAAIEERKRQERTQRQQQEKNERQQGTQPCILMVHGYPEFAYYIYVEGCALRVIGNAFTALHWLFAVHEIFNLKYQTGTAAFWGFLDRLAEIQRPNNRYKVSDNNLMVALEMILNRKKSVSDALASLCEIMDENDENEAPAAQDPCCSKSLLTNQSSNAMNAGKQSLTPARRKRPGLPLTLISAVSEELEKLPRLQ</sequence>
<evidence type="ECO:0000313" key="2">
    <source>
        <dbReference type="WBParaSite" id="JU765_v2.g8786.t1"/>
    </source>
</evidence>
<reference evidence="2" key="1">
    <citation type="submission" date="2022-11" db="UniProtKB">
        <authorList>
            <consortium name="WormBaseParasite"/>
        </authorList>
    </citation>
    <scope>IDENTIFICATION</scope>
</reference>
<evidence type="ECO:0000313" key="1">
    <source>
        <dbReference type="Proteomes" id="UP000887576"/>
    </source>
</evidence>